<evidence type="ECO:0000256" key="5">
    <source>
        <dbReference type="ARBA" id="ARBA00022643"/>
    </source>
</evidence>
<evidence type="ECO:0000256" key="3">
    <source>
        <dbReference type="ARBA" id="ARBA00022575"/>
    </source>
</evidence>
<comment type="catalytic activity">
    <reaction evidence="9">
        <text>3 propionate 3-nitronate + 3 O2 + H2O = 3 3-oxopropanoate + 2 nitrate + nitrite + H2O2 + 3 H(+)</text>
        <dbReference type="Rhea" id="RHEA:57332"/>
        <dbReference type="ChEBI" id="CHEBI:15377"/>
        <dbReference type="ChEBI" id="CHEBI:15378"/>
        <dbReference type="ChEBI" id="CHEBI:15379"/>
        <dbReference type="ChEBI" id="CHEBI:16240"/>
        <dbReference type="ChEBI" id="CHEBI:16301"/>
        <dbReference type="ChEBI" id="CHEBI:17632"/>
        <dbReference type="ChEBI" id="CHEBI:33190"/>
        <dbReference type="ChEBI" id="CHEBI:136067"/>
    </reaction>
</comment>
<dbReference type="PANTHER" id="PTHR42747">
    <property type="entry name" value="NITRONATE MONOOXYGENASE-RELATED"/>
    <property type="match status" value="1"/>
</dbReference>
<keyword evidence="4" id="KW-0285">Flavoprotein</keyword>
<dbReference type="Pfam" id="PF03060">
    <property type="entry name" value="NMO"/>
    <property type="match status" value="1"/>
</dbReference>
<keyword evidence="3" id="KW-0216">Detoxification</keyword>
<dbReference type="AlphaFoldDB" id="A0A7G7CNS6"/>
<evidence type="ECO:0000256" key="1">
    <source>
        <dbReference type="ARBA" id="ARBA00001917"/>
    </source>
</evidence>
<comment type="similarity">
    <text evidence="2">Belongs to the nitronate monooxygenase family. NMO class I subfamily.</text>
</comment>
<dbReference type="EMBL" id="CP059404">
    <property type="protein sequence ID" value="QNE89242.1"/>
    <property type="molecule type" value="Genomic_DNA"/>
</dbReference>
<evidence type="ECO:0000256" key="7">
    <source>
        <dbReference type="ARBA" id="ARBA00023033"/>
    </source>
</evidence>
<keyword evidence="7 10" id="KW-0503">Monooxygenase</keyword>
<dbReference type="Gene3D" id="3.20.20.70">
    <property type="entry name" value="Aldolase class I"/>
    <property type="match status" value="1"/>
</dbReference>
<evidence type="ECO:0000256" key="8">
    <source>
        <dbReference type="ARBA" id="ARBA00031155"/>
    </source>
</evidence>
<protein>
    <recommendedName>
        <fullName evidence="8">Propionate 3-nitronate monooxygenase</fullName>
    </recommendedName>
</protein>
<keyword evidence="6" id="KW-0560">Oxidoreductase</keyword>
<sequence length="343" mass="35813">MIDVASSVLVAPMAGGPITPALIKAAEAAGSFAFLPLGRVAPQRARELLAELEGHRFGVNLFYPQEPITEEAEQWARALADELGVEYPDVDYTFDYAELVDAVLAAPTRPEVFSTMFGCPPAAEAAALQDAGMEVWATVTTPTEAIAARERGVDVIVVQAAAAGGHRGTWEVEATPNEFPLRDLVAQVHAALAESGASEEAKSIPPLVAAGGLRDAAEVAEALTWPGVAKVSCGSAFLLAAEAGTSPVNRALIRRGGNTVATRAFTGRVARGMETAFTRTTPAAPGAYPHLNSLLGRLRPSASLQDLGSSKPGELDYAYCLVGVEPERISGGSVAEVLQRLNK</sequence>
<reference evidence="10 11" key="1">
    <citation type="submission" date="2020-07" db="EMBL/GenBank/DDBJ databases">
        <title>Complete genome and description of Corynebacterium incognita strain Marseille-Q3630 sp. nov.</title>
        <authorList>
            <person name="Boxberger M."/>
        </authorList>
    </citation>
    <scope>NUCLEOTIDE SEQUENCE [LARGE SCALE GENOMIC DNA]</scope>
    <source>
        <strain evidence="10 11">Marseille-Q3630</strain>
    </source>
</reference>
<dbReference type="InterPro" id="IPR004136">
    <property type="entry name" value="NMO"/>
</dbReference>
<keyword evidence="11" id="KW-1185">Reference proteome</keyword>
<gene>
    <name evidence="10" type="ORF">H0194_09320</name>
</gene>
<accession>A0A7G7CNS6</accession>
<comment type="cofactor">
    <cofactor evidence="1">
        <name>FMN</name>
        <dbReference type="ChEBI" id="CHEBI:58210"/>
    </cofactor>
</comment>
<dbReference type="KEGG" id="cik:H0194_09320"/>
<evidence type="ECO:0000256" key="6">
    <source>
        <dbReference type="ARBA" id="ARBA00023002"/>
    </source>
</evidence>
<evidence type="ECO:0000313" key="10">
    <source>
        <dbReference type="EMBL" id="QNE89242.1"/>
    </source>
</evidence>
<dbReference type="Proteomes" id="UP000515743">
    <property type="component" value="Chromosome"/>
</dbReference>
<dbReference type="PANTHER" id="PTHR42747:SF3">
    <property type="entry name" value="NITRONATE MONOOXYGENASE-RELATED"/>
    <property type="match status" value="1"/>
</dbReference>
<evidence type="ECO:0000256" key="4">
    <source>
        <dbReference type="ARBA" id="ARBA00022630"/>
    </source>
</evidence>
<organism evidence="10 11">
    <name type="scientific">Corynebacterium incognita</name>
    <dbReference type="NCBI Taxonomy" id="2754725"/>
    <lineage>
        <taxon>Bacteria</taxon>
        <taxon>Bacillati</taxon>
        <taxon>Actinomycetota</taxon>
        <taxon>Actinomycetes</taxon>
        <taxon>Mycobacteriales</taxon>
        <taxon>Corynebacteriaceae</taxon>
        <taxon>Corynebacterium</taxon>
    </lineage>
</organism>
<evidence type="ECO:0000256" key="9">
    <source>
        <dbReference type="ARBA" id="ARBA00049401"/>
    </source>
</evidence>
<keyword evidence="5" id="KW-0288">FMN</keyword>
<evidence type="ECO:0000313" key="11">
    <source>
        <dbReference type="Proteomes" id="UP000515743"/>
    </source>
</evidence>
<evidence type="ECO:0000256" key="2">
    <source>
        <dbReference type="ARBA" id="ARBA00009881"/>
    </source>
</evidence>
<dbReference type="SUPFAM" id="SSF51412">
    <property type="entry name" value="Inosine monophosphate dehydrogenase (IMPDH)"/>
    <property type="match status" value="1"/>
</dbReference>
<dbReference type="GO" id="GO:0009636">
    <property type="term" value="P:response to toxic substance"/>
    <property type="evidence" value="ECO:0007669"/>
    <property type="project" value="UniProtKB-KW"/>
</dbReference>
<dbReference type="RefSeq" id="WP_185175619.1">
    <property type="nucleotide sequence ID" value="NZ_CP059404.1"/>
</dbReference>
<dbReference type="InterPro" id="IPR013785">
    <property type="entry name" value="Aldolase_TIM"/>
</dbReference>
<dbReference type="CDD" id="cd04730">
    <property type="entry name" value="NPD_like"/>
    <property type="match status" value="1"/>
</dbReference>
<name>A0A7G7CNS6_9CORY</name>
<proteinExistence type="inferred from homology"/>
<dbReference type="GO" id="GO:0018580">
    <property type="term" value="F:nitronate monooxygenase activity"/>
    <property type="evidence" value="ECO:0007669"/>
    <property type="project" value="InterPro"/>
</dbReference>